<gene>
    <name evidence="2" type="ORF">RYX45_03145</name>
</gene>
<evidence type="ECO:0000256" key="1">
    <source>
        <dbReference type="SAM" id="Phobius"/>
    </source>
</evidence>
<dbReference type="Pfam" id="PF04240">
    <property type="entry name" value="Caroten_synth"/>
    <property type="match status" value="1"/>
</dbReference>
<sequence>MSHTFDRILFGLFIFWYINGVILLTFDILPPALEWANAVFLILSGTLGVVYFIRNYGAALGSVISAATFLITLLVEGAGVHYGLFFGHYYYNPDFGLVVFDLPLTIGFAWLMVIATTHVISKQLTKVISNTWIRGLTYVVAGSVFAVVIDLIIDPVAFHIKEYWIWDQGGLYYDIPFSNFAGWFWLAFLLHAIIYLLLSYKKVYHFDQSPYWKIRMVWLFGLMIFMFMVIAATEQLWLAIIVTAIPTLLILWSYLLSLQKEEGESR</sequence>
<dbReference type="InterPro" id="IPR007354">
    <property type="entry name" value="CruF-like"/>
</dbReference>
<protein>
    <submittedName>
        <fullName evidence="2">Carotenoid biosynthesis protein</fullName>
    </submittedName>
</protein>
<feature type="transmembrane region" description="Helical" evidence="1">
    <location>
        <begin position="136"/>
        <end position="160"/>
    </location>
</feature>
<dbReference type="PANTHER" id="PTHR39419">
    <property type="entry name" value="SLL0814 PROTEIN"/>
    <property type="match status" value="1"/>
</dbReference>
<keyword evidence="1" id="KW-0812">Transmembrane</keyword>
<feature type="transmembrane region" description="Helical" evidence="1">
    <location>
        <begin position="95"/>
        <end position="115"/>
    </location>
</feature>
<feature type="transmembrane region" description="Helical" evidence="1">
    <location>
        <begin position="7"/>
        <end position="29"/>
    </location>
</feature>
<dbReference type="EMBL" id="JAWJAY010000001">
    <property type="protein sequence ID" value="MDV2884159.1"/>
    <property type="molecule type" value="Genomic_DNA"/>
</dbReference>
<organism evidence="2 3">
    <name type="scientific">Alkalihalophilus pseudofirmus</name>
    <name type="common">Bacillus pseudofirmus</name>
    <dbReference type="NCBI Taxonomy" id="79885"/>
    <lineage>
        <taxon>Bacteria</taxon>
        <taxon>Bacillati</taxon>
        <taxon>Bacillota</taxon>
        <taxon>Bacilli</taxon>
        <taxon>Bacillales</taxon>
        <taxon>Bacillaceae</taxon>
        <taxon>Alkalihalophilus</taxon>
    </lineage>
</organism>
<dbReference type="Proteomes" id="UP001285636">
    <property type="component" value="Unassembled WGS sequence"/>
</dbReference>
<name>A0AAJ2L006_ALKPS</name>
<feature type="transmembrane region" description="Helical" evidence="1">
    <location>
        <begin position="180"/>
        <end position="200"/>
    </location>
</feature>
<keyword evidence="1" id="KW-1133">Transmembrane helix</keyword>
<dbReference type="AlphaFoldDB" id="A0AAJ2L006"/>
<feature type="transmembrane region" description="Helical" evidence="1">
    <location>
        <begin position="236"/>
        <end position="256"/>
    </location>
</feature>
<feature type="transmembrane region" description="Helical" evidence="1">
    <location>
        <begin position="60"/>
        <end position="83"/>
    </location>
</feature>
<evidence type="ECO:0000313" key="2">
    <source>
        <dbReference type="EMBL" id="MDV2884159.1"/>
    </source>
</evidence>
<accession>A0AAJ2L006</accession>
<evidence type="ECO:0000313" key="3">
    <source>
        <dbReference type="Proteomes" id="UP001285636"/>
    </source>
</evidence>
<dbReference type="PANTHER" id="PTHR39419:SF1">
    <property type="entry name" value="SLL0814 PROTEIN"/>
    <property type="match status" value="1"/>
</dbReference>
<proteinExistence type="predicted"/>
<dbReference type="RefSeq" id="WP_323465845.1">
    <property type="nucleotide sequence ID" value="NZ_CP144224.1"/>
</dbReference>
<feature type="transmembrane region" description="Helical" evidence="1">
    <location>
        <begin position="35"/>
        <end position="53"/>
    </location>
</feature>
<feature type="transmembrane region" description="Helical" evidence="1">
    <location>
        <begin position="212"/>
        <end position="230"/>
    </location>
</feature>
<reference evidence="2" key="1">
    <citation type="submission" date="2023-10" db="EMBL/GenBank/DDBJ databases">
        <title>Screening of Alkalihalophilus pseudofirmusBZ-TG-HK211 and Its Alleviation of Salt Stress on Rapeseed Growth.</title>
        <authorList>
            <person name="Zhao B."/>
            <person name="Guo T."/>
        </authorList>
    </citation>
    <scope>NUCLEOTIDE SEQUENCE</scope>
    <source>
        <strain evidence="2">BZ-TG-HK211</strain>
    </source>
</reference>
<comment type="caution">
    <text evidence="2">The sequence shown here is derived from an EMBL/GenBank/DDBJ whole genome shotgun (WGS) entry which is preliminary data.</text>
</comment>
<keyword evidence="1" id="KW-0472">Membrane</keyword>